<feature type="transmembrane region" description="Helical" evidence="1">
    <location>
        <begin position="74"/>
        <end position="91"/>
    </location>
</feature>
<dbReference type="EMBL" id="MEWU01000032">
    <property type="protein sequence ID" value="OGC82979.1"/>
    <property type="molecule type" value="Genomic_DNA"/>
</dbReference>
<feature type="transmembrane region" description="Helical" evidence="1">
    <location>
        <begin position="32"/>
        <end position="54"/>
    </location>
</feature>
<gene>
    <name evidence="2" type="ORF">A3D68_00860</name>
</gene>
<organism evidence="2 3">
    <name type="scientific">Candidatus Adlerbacteria bacterium RIFCSPHIGHO2_02_FULL_52_17</name>
    <dbReference type="NCBI Taxonomy" id="1797240"/>
    <lineage>
        <taxon>Bacteria</taxon>
        <taxon>Candidatus Adleribacteriota</taxon>
    </lineage>
</organism>
<protein>
    <submittedName>
        <fullName evidence="2">Uncharacterized protein</fullName>
    </submittedName>
</protein>
<dbReference type="Pfam" id="PF18895">
    <property type="entry name" value="T4SS_pilin"/>
    <property type="match status" value="1"/>
</dbReference>
<dbReference type="STRING" id="1797240.A3D68_00860"/>
<evidence type="ECO:0000313" key="3">
    <source>
        <dbReference type="Proteomes" id="UP000177564"/>
    </source>
</evidence>
<evidence type="ECO:0000313" key="2">
    <source>
        <dbReference type="EMBL" id="OGC82979.1"/>
    </source>
</evidence>
<sequence>MGELCYTPLEPLPGDIDESGKPGSFGSLLNGVFRILISLGGLVAVLSLVIGGIAYMTSDAVNKTEWARGRIRNALWGLFILITSVLLLQTINPQLLNFNFIPGNQTSSTPLEVTATQSNYQFFTAGSQFGQEITATGANLLDAPPYGSVLKVNTSKVPISNFQDHITLFTQACEGAGGKVLPAQGQSSAAFLCTKR</sequence>
<keyword evidence="1" id="KW-0472">Membrane</keyword>
<evidence type="ECO:0000256" key="1">
    <source>
        <dbReference type="SAM" id="Phobius"/>
    </source>
</evidence>
<keyword evidence="1" id="KW-0812">Transmembrane</keyword>
<comment type="caution">
    <text evidence="2">The sequence shown here is derived from an EMBL/GenBank/DDBJ whole genome shotgun (WGS) entry which is preliminary data.</text>
</comment>
<accession>A0A1F4XMV1</accession>
<dbReference type="InterPro" id="IPR043993">
    <property type="entry name" value="T4SS_pilin"/>
</dbReference>
<dbReference type="AlphaFoldDB" id="A0A1F4XMV1"/>
<keyword evidence="1" id="KW-1133">Transmembrane helix</keyword>
<name>A0A1F4XMV1_9BACT</name>
<proteinExistence type="predicted"/>
<reference evidence="2 3" key="1">
    <citation type="journal article" date="2016" name="Nat. Commun.">
        <title>Thousands of microbial genomes shed light on interconnected biogeochemical processes in an aquifer system.</title>
        <authorList>
            <person name="Anantharaman K."/>
            <person name="Brown C.T."/>
            <person name="Hug L.A."/>
            <person name="Sharon I."/>
            <person name="Castelle C.J."/>
            <person name="Probst A.J."/>
            <person name="Thomas B.C."/>
            <person name="Singh A."/>
            <person name="Wilkins M.J."/>
            <person name="Karaoz U."/>
            <person name="Brodie E.L."/>
            <person name="Williams K.H."/>
            <person name="Hubbard S.S."/>
            <person name="Banfield J.F."/>
        </authorList>
    </citation>
    <scope>NUCLEOTIDE SEQUENCE [LARGE SCALE GENOMIC DNA]</scope>
</reference>
<dbReference type="Proteomes" id="UP000177564">
    <property type="component" value="Unassembled WGS sequence"/>
</dbReference>